<dbReference type="PANTHER" id="PTHR44051:SF8">
    <property type="entry name" value="GLUTATHIONE S-TRANSFERASE GSTA"/>
    <property type="match status" value="1"/>
</dbReference>
<evidence type="ECO:0000313" key="6">
    <source>
        <dbReference type="Proteomes" id="UP001201262"/>
    </source>
</evidence>
<accession>A0AAD4KPU8</accession>
<keyword evidence="6" id="KW-1185">Reference proteome</keyword>
<dbReference type="InterPro" id="IPR004045">
    <property type="entry name" value="Glutathione_S-Trfase_N"/>
</dbReference>
<evidence type="ECO:0000259" key="4">
    <source>
        <dbReference type="PROSITE" id="PS50405"/>
    </source>
</evidence>
<comment type="similarity">
    <text evidence="1 2">Belongs to the GST superfamily.</text>
</comment>
<protein>
    <submittedName>
        <fullName evidence="5">Glutathione S-transferase</fullName>
    </submittedName>
</protein>
<evidence type="ECO:0000256" key="2">
    <source>
        <dbReference type="RuleBase" id="RU003494"/>
    </source>
</evidence>
<dbReference type="Gene3D" id="3.40.30.10">
    <property type="entry name" value="Glutaredoxin"/>
    <property type="match status" value="1"/>
</dbReference>
<sequence>MATPDITLYTWPTPNGLKISIVLEELGLPYKVRPVNLESREQKERWFLKFNPNGRLPAITDGNTRVFESGAIMLYLTGRYDTARKISYAPEDLPGYTEQLSWLMWQMGGLGPMQGQAHHFQGFAPVRSDWGIQRYTDEAKRLYSVLEARLQEVPYLAGEKFSIADIACYCWVRVSPNIIAFNLGDWPAVQRWHDRIMEREAVKTALRVPEAPITEAQFTIIVAQKRKEMMERNNADLH</sequence>
<feature type="domain" description="GST N-terminal" evidence="3">
    <location>
        <begin position="3"/>
        <end position="84"/>
    </location>
</feature>
<organism evidence="5 6">
    <name type="scientific">Talaromyces proteolyticus</name>
    <dbReference type="NCBI Taxonomy" id="1131652"/>
    <lineage>
        <taxon>Eukaryota</taxon>
        <taxon>Fungi</taxon>
        <taxon>Dikarya</taxon>
        <taxon>Ascomycota</taxon>
        <taxon>Pezizomycotina</taxon>
        <taxon>Eurotiomycetes</taxon>
        <taxon>Eurotiomycetidae</taxon>
        <taxon>Eurotiales</taxon>
        <taxon>Trichocomaceae</taxon>
        <taxon>Talaromyces</taxon>
        <taxon>Talaromyces sect. Bacilispori</taxon>
    </lineage>
</organism>
<dbReference type="InterPro" id="IPR040079">
    <property type="entry name" value="Glutathione_S-Trfase"/>
</dbReference>
<dbReference type="Pfam" id="PF00043">
    <property type="entry name" value="GST_C"/>
    <property type="match status" value="1"/>
</dbReference>
<gene>
    <name evidence="5" type="ORF">BGW36DRAFT_343446</name>
</gene>
<feature type="domain" description="GST C-terminal" evidence="4">
    <location>
        <begin position="92"/>
        <end position="213"/>
    </location>
</feature>
<dbReference type="AlphaFoldDB" id="A0AAD4KPU8"/>
<dbReference type="SUPFAM" id="SSF47616">
    <property type="entry name" value="GST C-terminal domain-like"/>
    <property type="match status" value="1"/>
</dbReference>
<dbReference type="SUPFAM" id="SSF52833">
    <property type="entry name" value="Thioredoxin-like"/>
    <property type="match status" value="1"/>
</dbReference>
<evidence type="ECO:0000259" key="3">
    <source>
        <dbReference type="PROSITE" id="PS50404"/>
    </source>
</evidence>
<comment type="caution">
    <text evidence="5">The sequence shown here is derived from an EMBL/GenBank/DDBJ whole genome shotgun (WGS) entry which is preliminary data.</text>
</comment>
<dbReference type="Proteomes" id="UP001201262">
    <property type="component" value="Unassembled WGS sequence"/>
</dbReference>
<name>A0AAD4KPU8_9EURO</name>
<dbReference type="SFLD" id="SFLDG00358">
    <property type="entry name" value="Main_(cytGST)"/>
    <property type="match status" value="1"/>
</dbReference>
<dbReference type="SFLD" id="SFLDG01151">
    <property type="entry name" value="Main.2:_Nu-like"/>
    <property type="match status" value="1"/>
</dbReference>
<evidence type="ECO:0000313" key="5">
    <source>
        <dbReference type="EMBL" id="KAH8696535.1"/>
    </source>
</evidence>
<dbReference type="PANTHER" id="PTHR44051">
    <property type="entry name" value="GLUTATHIONE S-TRANSFERASE-RELATED"/>
    <property type="match status" value="1"/>
</dbReference>
<dbReference type="PROSITE" id="PS50404">
    <property type="entry name" value="GST_NTER"/>
    <property type="match status" value="1"/>
</dbReference>
<evidence type="ECO:0000256" key="1">
    <source>
        <dbReference type="ARBA" id="ARBA00007409"/>
    </source>
</evidence>
<dbReference type="GeneID" id="70243437"/>
<proteinExistence type="inferred from homology"/>
<dbReference type="RefSeq" id="XP_046071471.1">
    <property type="nucleotide sequence ID" value="XM_046213150.1"/>
</dbReference>
<dbReference type="CDD" id="cd03048">
    <property type="entry name" value="GST_N_Ure2p_like"/>
    <property type="match status" value="1"/>
</dbReference>
<dbReference type="InterPro" id="IPR036249">
    <property type="entry name" value="Thioredoxin-like_sf"/>
</dbReference>
<dbReference type="Gene3D" id="1.20.1050.10">
    <property type="match status" value="1"/>
</dbReference>
<dbReference type="PROSITE" id="PS50405">
    <property type="entry name" value="GST_CTER"/>
    <property type="match status" value="1"/>
</dbReference>
<dbReference type="InterPro" id="IPR010987">
    <property type="entry name" value="Glutathione-S-Trfase_C-like"/>
</dbReference>
<dbReference type="InterPro" id="IPR036282">
    <property type="entry name" value="Glutathione-S-Trfase_C_sf"/>
</dbReference>
<reference evidence="5" key="1">
    <citation type="submission" date="2021-12" db="EMBL/GenBank/DDBJ databases">
        <title>Convergent genome expansion in fungi linked to evolution of root-endophyte symbiosis.</title>
        <authorList>
            <consortium name="DOE Joint Genome Institute"/>
            <person name="Ke Y.-H."/>
            <person name="Bonito G."/>
            <person name="Liao H.-L."/>
            <person name="Looney B."/>
            <person name="Rojas-Flechas A."/>
            <person name="Nash J."/>
            <person name="Hameed K."/>
            <person name="Schadt C."/>
            <person name="Martin F."/>
            <person name="Crous P.W."/>
            <person name="Miettinen O."/>
            <person name="Magnuson J.K."/>
            <person name="Labbe J."/>
            <person name="Jacobson D."/>
            <person name="Doktycz M.J."/>
            <person name="Veneault-Fourrey C."/>
            <person name="Kuo A."/>
            <person name="Mondo S."/>
            <person name="Calhoun S."/>
            <person name="Riley R."/>
            <person name="Ohm R."/>
            <person name="LaButti K."/>
            <person name="Andreopoulos B."/>
            <person name="Pangilinan J."/>
            <person name="Nolan M."/>
            <person name="Tritt A."/>
            <person name="Clum A."/>
            <person name="Lipzen A."/>
            <person name="Daum C."/>
            <person name="Barry K."/>
            <person name="Grigoriev I.V."/>
            <person name="Vilgalys R."/>
        </authorList>
    </citation>
    <scope>NUCLEOTIDE SEQUENCE</scope>
    <source>
        <strain evidence="5">PMI_201</strain>
    </source>
</reference>
<dbReference type="SFLD" id="SFLDS00019">
    <property type="entry name" value="Glutathione_Transferase_(cytos"/>
    <property type="match status" value="1"/>
</dbReference>
<dbReference type="Pfam" id="PF02798">
    <property type="entry name" value="GST_N"/>
    <property type="match status" value="1"/>
</dbReference>
<dbReference type="InterPro" id="IPR004046">
    <property type="entry name" value="GST_C"/>
</dbReference>
<dbReference type="EMBL" id="JAJTJA010000007">
    <property type="protein sequence ID" value="KAH8696535.1"/>
    <property type="molecule type" value="Genomic_DNA"/>
</dbReference>